<reference evidence="1" key="1">
    <citation type="journal article" date="2020" name="Nature">
        <title>Giant virus diversity and host interactions through global metagenomics.</title>
        <authorList>
            <person name="Schulz F."/>
            <person name="Roux S."/>
            <person name="Paez-Espino D."/>
            <person name="Jungbluth S."/>
            <person name="Walsh D.A."/>
            <person name="Denef V.J."/>
            <person name="McMahon K.D."/>
            <person name="Konstantinidis K.T."/>
            <person name="Eloe-Fadrosh E.A."/>
            <person name="Kyrpides N.C."/>
            <person name="Woyke T."/>
        </authorList>
    </citation>
    <scope>NUCLEOTIDE SEQUENCE</scope>
    <source>
        <strain evidence="1">GVMAG-M-3300023179-97</strain>
    </source>
</reference>
<dbReference type="AlphaFoldDB" id="A0A6C0HF27"/>
<accession>A0A6C0HF27</accession>
<evidence type="ECO:0000313" key="1">
    <source>
        <dbReference type="EMBL" id="QHT78987.1"/>
    </source>
</evidence>
<sequence>MNTLPWVDDILYLVKQEYSKPPPSHTIKKELTQSDEDYIQSIVQEKGPFDTLQLRQEMIKDRKLSKVYVEKSFSHQHGEIILLSYKTPAWTPPYNVWWRAIRLLAKKPVRIVIFAHPSLRLFPPHKHNVEPEHINGGYAQRCDTKSIVIYRKEEITRVLLHELFHSSCSDPYHKPTTEIEADTEAWAEIILCAMVAKGIQSQWKIIMNNQINYALIQASILRDNHNVQTPNDYAWRYAIGRLEVWARLGFSIPSLPTNYKPLQSLRLTYIEPKS</sequence>
<organism evidence="1">
    <name type="scientific">viral metagenome</name>
    <dbReference type="NCBI Taxonomy" id="1070528"/>
    <lineage>
        <taxon>unclassified sequences</taxon>
        <taxon>metagenomes</taxon>
        <taxon>organismal metagenomes</taxon>
    </lineage>
</organism>
<name>A0A6C0HF27_9ZZZZ</name>
<proteinExistence type="predicted"/>
<protein>
    <submittedName>
        <fullName evidence="1">Uncharacterized protein</fullName>
    </submittedName>
</protein>
<dbReference type="EMBL" id="MN739943">
    <property type="protein sequence ID" value="QHT78987.1"/>
    <property type="molecule type" value="Genomic_DNA"/>
</dbReference>